<evidence type="ECO:0000313" key="2">
    <source>
        <dbReference type="EMBL" id="THU83399.1"/>
    </source>
</evidence>
<feature type="region of interest" description="Disordered" evidence="1">
    <location>
        <begin position="310"/>
        <end position="363"/>
    </location>
</feature>
<sequence length="363" mass="40730">MTCTITCVVLHLGSYRIGCGRIRMASARMVIILSPIRIGGWYPTDCRMIRRIEQYSAEAGQRPLPTVPRKSPGVARNVKISYYTGDSHTPFYPPSILGLSDGNPSDREVKRAHPPSESEHQSVDGRRIIRSDRSPIHDVEAVSEDKFDEARQVYLIRSKPGRSTQVTEFAAEIDKRRLQNKSMKRGARQPVPRIRPDQPIEPSVNALPGNDTPIDWYDPTWFNERDVDIHKEYLGRPAVVALPKDWKVFFGNSAEAERWKNMKTAAFMQTDGNETFAKYQLPSTETLATLAGNDGNDEVALTEEQKEQAKLLKQARTRRKGQVKDKGKQKASEDVVSDDETAPGPSKKPRTGEPSAAMDENEG</sequence>
<evidence type="ECO:0000313" key="3">
    <source>
        <dbReference type="Proteomes" id="UP000297245"/>
    </source>
</evidence>
<dbReference type="OrthoDB" id="3045408at2759"/>
<feature type="region of interest" description="Disordered" evidence="1">
    <location>
        <begin position="180"/>
        <end position="208"/>
    </location>
</feature>
<proteinExistence type="predicted"/>
<dbReference type="Proteomes" id="UP000297245">
    <property type="component" value="Unassembled WGS sequence"/>
</dbReference>
<evidence type="ECO:0000256" key="1">
    <source>
        <dbReference type="SAM" id="MobiDB-lite"/>
    </source>
</evidence>
<keyword evidence="3" id="KW-1185">Reference proteome</keyword>
<accession>A0A4S8L4F5</accession>
<gene>
    <name evidence="2" type="ORF">K435DRAFT_807542</name>
</gene>
<protein>
    <submittedName>
        <fullName evidence="2">Uncharacterized protein</fullName>
    </submittedName>
</protein>
<dbReference type="EMBL" id="ML179665">
    <property type="protein sequence ID" value="THU83399.1"/>
    <property type="molecule type" value="Genomic_DNA"/>
</dbReference>
<dbReference type="AlphaFoldDB" id="A0A4S8L4F5"/>
<feature type="compositionally biased region" description="Basic and acidic residues" evidence="1">
    <location>
        <begin position="322"/>
        <end position="333"/>
    </location>
</feature>
<organism evidence="2 3">
    <name type="scientific">Dendrothele bispora (strain CBS 962.96)</name>
    <dbReference type="NCBI Taxonomy" id="1314807"/>
    <lineage>
        <taxon>Eukaryota</taxon>
        <taxon>Fungi</taxon>
        <taxon>Dikarya</taxon>
        <taxon>Basidiomycota</taxon>
        <taxon>Agaricomycotina</taxon>
        <taxon>Agaricomycetes</taxon>
        <taxon>Agaricomycetidae</taxon>
        <taxon>Agaricales</taxon>
        <taxon>Agaricales incertae sedis</taxon>
        <taxon>Dendrothele</taxon>
    </lineage>
</organism>
<reference evidence="2 3" key="1">
    <citation type="journal article" date="2019" name="Nat. Ecol. Evol.">
        <title>Megaphylogeny resolves global patterns of mushroom evolution.</title>
        <authorList>
            <person name="Varga T."/>
            <person name="Krizsan K."/>
            <person name="Foldi C."/>
            <person name="Dima B."/>
            <person name="Sanchez-Garcia M."/>
            <person name="Sanchez-Ramirez S."/>
            <person name="Szollosi G.J."/>
            <person name="Szarkandi J.G."/>
            <person name="Papp V."/>
            <person name="Albert L."/>
            <person name="Andreopoulos W."/>
            <person name="Angelini C."/>
            <person name="Antonin V."/>
            <person name="Barry K.W."/>
            <person name="Bougher N.L."/>
            <person name="Buchanan P."/>
            <person name="Buyck B."/>
            <person name="Bense V."/>
            <person name="Catcheside P."/>
            <person name="Chovatia M."/>
            <person name="Cooper J."/>
            <person name="Damon W."/>
            <person name="Desjardin D."/>
            <person name="Finy P."/>
            <person name="Geml J."/>
            <person name="Haridas S."/>
            <person name="Hughes K."/>
            <person name="Justo A."/>
            <person name="Karasinski D."/>
            <person name="Kautmanova I."/>
            <person name="Kiss B."/>
            <person name="Kocsube S."/>
            <person name="Kotiranta H."/>
            <person name="LaButti K.M."/>
            <person name="Lechner B.E."/>
            <person name="Liimatainen K."/>
            <person name="Lipzen A."/>
            <person name="Lukacs Z."/>
            <person name="Mihaltcheva S."/>
            <person name="Morgado L.N."/>
            <person name="Niskanen T."/>
            <person name="Noordeloos M.E."/>
            <person name="Ohm R.A."/>
            <person name="Ortiz-Santana B."/>
            <person name="Ovrebo C."/>
            <person name="Racz N."/>
            <person name="Riley R."/>
            <person name="Savchenko A."/>
            <person name="Shiryaev A."/>
            <person name="Soop K."/>
            <person name="Spirin V."/>
            <person name="Szebenyi C."/>
            <person name="Tomsovsky M."/>
            <person name="Tulloss R.E."/>
            <person name="Uehling J."/>
            <person name="Grigoriev I.V."/>
            <person name="Vagvolgyi C."/>
            <person name="Papp T."/>
            <person name="Martin F.M."/>
            <person name="Miettinen O."/>
            <person name="Hibbett D.S."/>
            <person name="Nagy L.G."/>
        </authorList>
    </citation>
    <scope>NUCLEOTIDE SEQUENCE [LARGE SCALE GENOMIC DNA]</scope>
    <source>
        <strain evidence="2 3">CBS 962.96</strain>
    </source>
</reference>
<feature type="region of interest" description="Disordered" evidence="1">
    <location>
        <begin position="93"/>
        <end position="134"/>
    </location>
</feature>
<feature type="compositionally biased region" description="Basic and acidic residues" evidence="1">
    <location>
        <begin position="104"/>
        <end position="134"/>
    </location>
</feature>
<name>A0A4S8L4F5_DENBC</name>